<keyword evidence="9" id="KW-1185">Reference proteome</keyword>
<evidence type="ECO:0000256" key="7">
    <source>
        <dbReference type="SAM" id="MobiDB-lite"/>
    </source>
</evidence>
<dbReference type="PANTHER" id="PTHR20275">
    <property type="entry name" value="NAD KINASE"/>
    <property type="match status" value="1"/>
</dbReference>
<evidence type="ECO:0000256" key="3">
    <source>
        <dbReference type="ARBA" id="ARBA00022857"/>
    </source>
</evidence>
<dbReference type="HAMAP" id="MF_00361">
    <property type="entry name" value="NAD_kinase"/>
    <property type="match status" value="1"/>
</dbReference>
<feature type="binding site" evidence="6">
    <location>
        <position position="179"/>
    </location>
    <ligand>
        <name>NAD(+)</name>
        <dbReference type="ChEBI" id="CHEBI:57540"/>
    </ligand>
</feature>
<evidence type="ECO:0000313" key="9">
    <source>
        <dbReference type="Proteomes" id="UP000820669"/>
    </source>
</evidence>
<evidence type="ECO:0000313" key="8">
    <source>
        <dbReference type="EMBL" id="NMI00153.1"/>
    </source>
</evidence>
<dbReference type="Proteomes" id="UP000820669">
    <property type="component" value="Unassembled WGS sequence"/>
</dbReference>
<keyword evidence="6" id="KW-0963">Cytoplasm</keyword>
<dbReference type="InterPro" id="IPR016064">
    <property type="entry name" value="NAD/diacylglycerol_kinase_sf"/>
</dbReference>
<keyword evidence="6" id="KW-0547">Nucleotide-binding</keyword>
<comment type="caution">
    <text evidence="6">Lacks conserved residue(s) required for the propagation of feature annotation.</text>
</comment>
<keyword evidence="1 6" id="KW-0808">Transferase</keyword>
<name>A0ABX1SI23_9PSEU</name>
<sequence length="320" mass="34394">MREALLVLHAGRETNRRTAAAVAKRLAAEGIRLRMLASELAEVGTDLPAGLEPVPVEDRPGSAKGVEVVLVLGGDGTFLRAAALARPCRVPLLGVNLGRVGFLAEAEQESLDEALDAIVARNYAVEERMTIDAVVRSNGHVLGRTWALNEVVVEKSTRERILEVVLEIDGRPVSSFGCDGVICSTPTGSTAYAFSAGGPVVWPEVEALLVVPSNAHALFARPMMISPDSEVAIEVDPTGPPAVLDADGRRTIVLPPGARVELFRGHLPVRMVRLHAHPFADRLVRKFDLPVRGWRGAPSHPEDAADWEDIDHGADRDPRT</sequence>
<evidence type="ECO:0000256" key="4">
    <source>
        <dbReference type="ARBA" id="ARBA00023027"/>
    </source>
</evidence>
<feature type="region of interest" description="Disordered" evidence="7">
    <location>
        <begin position="297"/>
        <end position="320"/>
    </location>
</feature>
<dbReference type="Pfam" id="PF01513">
    <property type="entry name" value="NAD_kinase"/>
    <property type="match status" value="1"/>
</dbReference>
<keyword evidence="2 6" id="KW-0418">Kinase</keyword>
<dbReference type="SUPFAM" id="SSF111331">
    <property type="entry name" value="NAD kinase/diacylglycerol kinase-like"/>
    <property type="match status" value="1"/>
</dbReference>
<dbReference type="GO" id="GO:0003951">
    <property type="term" value="F:NAD+ kinase activity"/>
    <property type="evidence" value="ECO:0007669"/>
    <property type="project" value="UniProtKB-EC"/>
</dbReference>
<feature type="binding site" evidence="6">
    <location>
        <position position="80"/>
    </location>
    <ligand>
        <name>NAD(+)</name>
        <dbReference type="ChEBI" id="CHEBI:57540"/>
    </ligand>
</feature>
<evidence type="ECO:0000256" key="5">
    <source>
        <dbReference type="ARBA" id="ARBA00047925"/>
    </source>
</evidence>
<organism evidence="8 9">
    <name type="scientific">Pseudonocardia acidicola</name>
    <dbReference type="NCBI Taxonomy" id="2724939"/>
    <lineage>
        <taxon>Bacteria</taxon>
        <taxon>Bacillati</taxon>
        <taxon>Actinomycetota</taxon>
        <taxon>Actinomycetes</taxon>
        <taxon>Pseudonocardiales</taxon>
        <taxon>Pseudonocardiaceae</taxon>
        <taxon>Pseudonocardia</taxon>
    </lineage>
</organism>
<comment type="function">
    <text evidence="6">Involved in the regulation of the intracellular balance of NAD and NADP, and is a key enzyme in the biosynthesis of NADP. Catalyzes specifically the phosphorylation on 2'-hydroxyl of the adenosine moiety of NAD to yield NADP.</text>
</comment>
<evidence type="ECO:0000256" key="2">
    <source>
        <dbReference type="ARBA" id="ARBA00022777"/>
    </source>
</evidence>
<dbReference type="RefSeq" id="WP_169383625.1">
    <property type="nucleotide sequence ID" value="NZ_JAAXLA010000049.1"/>
</dbReference>
<dbReference type="NCBIfam" id="NF002892">
    <property type="entry name" value="PRK03372.1"/>
    <property type="match status" value="1"/>
</dbReference>
<evidence type="ECO:0000256" key="6">
    <source>
        <dbReference type="HAMAP-Rule" id="MF_00361"/>
    </source>
</evidence>
<feature type="binding site" evidence="6">
    <location>
        <begin position="190"/>
        <end position="195"/>
    </location>
    <ligand>
        <name>NAD(+)</name>
        <dbReference type="ChEBI" id="CHEBI:57540"/>
    </ligand>
</feature>
<dbReference type="Gene3D" id="2.60.200.30">
    <property type="entry name" value="Probable inorganic polyphosphate/atp-NAD kinase, domain 2"/>
    <property type="match status" value="1"/>
</dbReference>
<feature type="binding site" evidence="6">
    <location>
        <begin position="75"/>
        <end position="76"/>
    </location>
    <ligand>
        <name>NAD(+)</name>
        <dbReference type="ChEBI" id="CHEBI:57540"/>
    </ligand>
</feature>
<keyword evidence="6" id="KW-0067">ATP-binding</keyword>
<dbReference type="Gene3D" id="3.40.50.10330">
    <property type="entry name" value="Probable inorganic polyphosphate/atp-NAD kinase, domain 1"/>
    <property type="match status" value="1"/>
</dbReference>
<comment type="cofactor">
    <cofactor evidence="6">
        <name>a divalent metal cation</name>
        <dbReference type="ChEBI" id="CHEBI:60240"/>
    </cofactor>
</comment>
<feature type="compositionally biased region" description="Basic and acidic residues" evidence="7">
    <location>
        <begin position="310"/>
        <end position="320"/>
    </location>
</feature>
<proteinExistence type="inferred from homology"/>
<comment type="caution">
    <text evidence="8">The sequence shown here is derived from an EMBL/GenBank/DDBJ whole genome shotgun (WGS) entry which is preliminary data.</text>
</comment>
<keyword evidence="4 6" id="KW-0520">NAD</keyword>
<dbReference type="InterPro" id="IPR017437">
    <property type="entry name" value="ATP-NAD_kinase_PpnK-typ_C"/>
</dbReference>
<dbReference type="InterPro" id="IPR002504">
    <property type="entry name" value="NADK"/>
</dbReference>
<dbReference type="EC" id="2.7.1.23" evidence="6"/>
<comment type="similarity">
    <text evidence="6">Belongs to the NAD kinase family.</text>
</comment>
<accession>A0ABX1SI23</accession>
<comment type="subcellular location">
    <subcellularLocation>
        <location evidence="6">Cytoplasm</location>
    </subcellularLocation>
</comment>
<gene>
    <name evidence="6" type="primary">nadK</name>
    <name evidence="8" type="ORF">HF526_22985</name>
</gene>
<keyword evidence="3 6" id="KW-0521">NADP</keyword>
<dbReference type="PANTHER" id="PTHR20275:SF0">
    <property type="entry name" value="NAD KINASE"/>
    <property type="match status" value="1"/>
</dbReference>
<evidence type="ECO:0000256" key="1">
    <source>
        <dbReference type="ARBA" id="ARBA00022679"/>
    </source>
</evidence>
<protein>
    <recommendedName>
        <fullName evidence="6">NAD kinase</fullName>
        <ecNumber evidence="6">2.7.1.23</ecNumber>
    </recommendedName>
    <alternativeName>
        <fullName evidence="6">ATP-dependent NAD kinase</fullName>
    </alternativeName>
</protein>
<reference evidence="8 9" key="1">
    <citation type="submission" date="2020-04" db="EMBL/GenBank/DDBJ databases">
        <authorList>
            <person name="Klaysubun C."/>
            <person name="Duangmal K."/>
            <person name="Lipun K."/>
        </authorList>
    </citation>
    <scope>NUCLEOTIDE SEQUENCE [LARGE SCALE GENOMIC DNA]</scope>
    <source>
        <strain evidence="8 9">K10HN5</strain>
    </source>
</reference>
<comment type="catalytic activity">
    <reaction evidence="5 6">
        <text>NAD(+) + ATP = ADP + NADP(+) + H(+)</text>
        <dbReference type="Rhea" id="RHEA:18629"/>
        <dbReference type="ChEBI" id="CHEBI:15378"/>
        <dbReference type="ChEBI" id="CHEBI:30616"/>
        <dbReference type="ChEBI" id="CHEBI:57540"/>
        <dbReference type="ChEBI" id="CHEBI:58349"/>
        <dbReference type="ChEBI" id="CHEBI:456216"/>
        <dbReference type="EC" id="2.7.1.23"/>
    </reaction>
</comment>
<dbReference type="EMBL" id="JAAXLA010000049">
    <property type="protein sequence ID" value="NMI00153.1"/>
    <property type="molecule type" value="Genomic_DNA"/>
</dbReference>
<feature type="binding site" evidence="6">
    <location>
        <begin position="149"/>
        <end position="150"/>
    </location>
    <ligand>
        <name>NAD(+)</name>
        <dbReference type="ChEBI" id="CHEBI:57540"/>
    </ligand>
</feature>
<dbReference type="InterPro" id="IPR017438">
    <property type="entry name" value="ATP-NAD_kinase_N"/>
</dbReference>
<dbReference type="Pfam" id="PF20143">
    <property type="entry name" value="NAD_kinase_C"/>
    <property type="match status" value="1"/>
</dbReference>
<feature type="binding site" evidence="6">
    <location>
        <position position="160"/>
    </location>
    <ligand>
        <name>NAD(+)</name>
        <dbReference type="ChEBI" id="CHEBI:57540"/>
    </ligand>
</feature>
<feature type="active site" description="Proton acceptor" evidence="6">
    <location>
        <position position="75"/>
    </location>
</feature>